<organism evidence="1">
    <name type="scientific">Zea mays</name>
    <name type="common">Maize</name>
    <dbReference type="NCBI Taxonomy" id="4577"/>
    <lineage>
        <taxon>Eukaryota</taxon>
        <taxon>Viridiplantae</taxon>
        <taxon>Streptophyta</taxon>
        <taxon>Embryophyta</taxon>
        <taxon>Tracheophyta</taxon>
        <taxon>Spermatophyta</taxon>
        <taxon>Magnoliopsida</taxon>
        <taxon>Liliopsida</taxon>
        <taxon>Poales</taxon>
        <taxon>Poaceae</taxon>
        <taxon>PACMAD clade</taxon>
        <taxon>Panicoideae</taxon>
        <taxon>Andropogonodae</taxon>
        <taxon>Andropogoneae</taxon>
        <taxon>Tripsacinae</taxon>
        <taxon>Zea</taxon>
    </lineage>
</organism>
<dbReference type="AlphaFoldDB" id="A0A1D6KXX7"/>
<name>A0A1D6KXX7_MAIZE</name>
<gene>
    <name evidence="1" type="ORF">ZEAMMB73_Zm00001d033355</name>
</gene>
<dbReference type="EMBL" id="CM007647">
    <property type="protein sequence ID" value="ONM07295.1"/>
    <property type="molecule type" value="Genomic_DNA"/>
</dbReference>
<evidence type="ECO:0000313" key="1">
    <source>
        <dbReference type="EMBL" id="ONM07295.1"/>
    </source>
</evidence>
<proteinExistence type="predicted"/>
<reference evidence="1" key="1">
    <citation type="submission" date="2015-12" db="EMBL/GenBank/DDBJ databases">
        <title>Update maize B73 reference genome by single molecule sequencing technologies.</title>
        <authorList>
            <consortium name="Maize Genome Sequencing Project"/>
            <person name="Ware D."/>
        </authorList>
    </citation>
    <scope>NUCLEOTIDE SEQUENCE [LARGE SCALE GENOMIC DNA]</scope>
    <source>
        <tissue evidence="1">Seedling</tissue>
    </source>
</reference>
<protein>
    <submittedName>
        <fullName evidence="1">Uncharacterized protein</fullName>
    </submittedName>
</protein>
<sequence length="103" mass="11039">MTPPSICNNPWRPTAVHLGYGTTVAWMPLPLKACDPPWLPPWMQLALAAGARGQAIARDGGGGGCEVGAHGGAGVLRLLAGHVQRPRKQVIARESGWQRRWLN</sequence>
<accession>A0A1D6KXX7</accession>